<evidence type="ECO:0000313" key="3">
    <source>
        <dbReference type="Proteomes" id="UP000252519"/>
    </source>
</evidence>
<dbReference type="Proteomes" id="UP000252519">
    <property type="component" value="Unassembled WGS sequence"/>
</dbReference>
<feature type="non-terminal residue" evidence="2">
    <location>
        <position position="56"/>
    </location>
</feature>
<keyword evidence="3" id="KW-1185">Reference proteome</keyword>
<dbReference type="AlphaFoldDB" id="A0A368GTS3"/>
<feature type="chain" id="PRO_5016661442" evidence="1">
    <location>
        <begin position="20"/>
        <end position="56"/>
    </location>
</feature>
<feature type="signal peptide" evidence="1">
    <location>
        <begin position="1"/>
        <end position="19"/>
    </location>
</feature>
<gene>
    <name evidence="2" type="ORF">ANCCAN_07651</name>
</gene>
<dbReference type="EMBL" id="JOJR01000081">
    <property type="protein sequence ID" value="RCN46357.1"/>
    <property type="molecule type" value="Genomic_DNA"/>
</dbReference>
<evidence type="ECO:0000313" key="2">
    <source>
        <dbReference type="EMBL" id="RCN46357.1"/>
    </source>
</evidence>
<sequence length="56" mass="6075">MIAAGVAILLVLLSSGCVSTILKREVDLLDMLRTPLMLSFNRNSAFITVGKLRSIL</sequence>
<organism evidence="2 3">
    <name type="scientific">Ancylostoma caninum</name>
    <name type="common">Dog hookworm</name>
    <dbReference type="NCBI Taxonomy" id="29170"/>
    <lineage>
        <taxon>Eukaryota</taxon>
        <taxon>Metazoa</taxon>
        <taxon>Ecdysozoa</taxon>
        <taxon>Nematoda</taxon>
        <taxon>Chromadorea</taxon>
        <taxon>Rhabditida</taxon>
        <taxon>Rhabditina</taxon>
        <taxon>Rhabditomorpha</taxon>
        <taxon>Strongyloidea</taxon>
        <taxon>Ancylostomatidae</taxon>
        <taxon>Ancylostomatinae</taxon>
        <taxon>Ancylostoma</taxon>
    </lineage>
</organism>
<protein>
    <submittedName>
        <fullName evidence="2">Uncharacterized protein</fullName>
    </submittedName>
</protein>
<proteinExistence type="predicted"/>
<keyword evidence="1" id="KW-0732">Signal</keyword>
<name>A0A368GTS3_ANCCA</name>
<accession>A0A368GTS3</accession>
<dbReference type="OrthoDB" id="5859306at2759"/>
<evidence type="ECO:0000256" key="1">
    <source>
        <dbReference type="SAM" id="SignalP"/>
    </source>
</evidence>
<reference evidence="2 3" key="1">
    <citation type="submission" date="2014-10" db="EMBL/GenBank/DDBJ databases">
        <title>Draft genome of the hookworm Ancylostoma caninum.</title>
        <authorList>
            <person name="Mitreva M."/>
        </authorList>
    </citation>
    <scope>NUCLEOTIDE SEQUENCE [LARGE SCALE GENOMIC DNA]</scope>
    <source>
        <strain evidence="2 3">Baltimore</strain>
    </source>
</reference>
<comment type="caution">
    <text evidence="2">The sequence shown here is derived from an EMBL/GenBank/DDBJ whole genome shotgun (WGS) entry which is preliminary data.</text>
</comment>